<feature type="transmembrane region" description="Helical" evidence="1">
    <location>
        <begin position="360"/>
        <end position="380"/>
    </location>
</feature>
<evidence type="ECO:0000256" key="1">
    <source>
        <dbReference type="SAM" id="Phobius"/>
    </source>
</evidence>
<reference evidence="3" key="1">
    <citation type="submission" date="2022-10" db="EMBL/GenBank/DDBJ databases">
        <title>Genome assembly of Pristionchus species.</title>
        <authorList>
            <person name="Yoshida K."/>
            <person name="Sommer R.J."/>
        </authorList>
    </citation>
    <scope>NUCLEOTIDE SEQUENCE [LARGE SCALE GENOMIC DNA]</scope>
    <source>
        <strain evidence="3">RS5460</strain>
    </source>
</reference>
<keyword evidence="1" id="KW-0472">Membrane</keyword>
<sequence length="383" mass="44724">MKFVYKEENYPYFYASPSGRLKGVLLDLWRTVSALRREEFSVEKIPSSELSDDCLPSNAFSYISPRTLSPDQTHSYHFSTWVFVEPTKESFEIIPQVMFYFVFSFNVLLLIVIAHLLTFLLEKAIRWVRRSGKKKRIRGRPEWLIGYVDLARLSCLLLSFFILNLTWQGYFNGNTMMTVEKQGTIFSLLVSQFQSGSRKLVIERGVDYFNEGEAFTLFGGSANFIYGDSVDERLRMTCADFSRVGYFYETNFLLYQTNPALQSLCNLARVNLLPDESTPIPWLTQNMREGRAVFYQLHRNETRKNREMIDFLLLSVYRFENLEGSLMMRHLDTRDLLNGIDFQMSRYFSLETPVMDMGQFWIPLGILFFGLAGSFLIFICECI</sequence>
<accession>A0AAN5HYA3</accession>
<dbReference type="Proteomes" id="UP001328107">
    <property type="component" value="Unassembled WGS sequence"/>
</dbReference>
<keyword evidence="3" id="KW-1185">Reference proteome</keyword>
<feature type="transmembrane region" description="Helical" evidence="1">
    <location>
        <begin position="97"/>
        <end position="122"/>
    </location>
</feature>
<gene>
    <name evidence="2" type="ORF">PMAYCL1PPCAC_15597</name>
</gene>
<evidence type="ECO:0000313" key="2">
    <source>
        <dbReference type="EMBL" id="GMR45402.1"/>
    </source>
</evidence>
<evidence type="ECO:0000313" key="3">
    <source>
        <dbReference type="Proteomes" id="UP001328107"/>
    </source>
</evidence>
<feature type="non-terminal residue" evidence="2">
    <location>
        <position position="383"/>
    </location>
</feature>
<keyword evidence="1" id="KW-0812">Transmembrane</keyword>
<keyword evidence="1" id="KW-1133">Transmembrane helix</keyword>
<comment type="caution">
    <text evidence="2">The sequence shown here is derived from an EMBL/GenBank/DDBJ whole genome shotgun (WGS) entry which is preliminary data.</text>
</comment>
<feature type="transmembrane region" description="Helical" evidence="1">
    <location>
        <begin position="143"/>
        <end position="167"/>
    </location>
</feature>
<name>A0AAN5HYA3_9BILA</name>
<proteinExistence type="predicted"/>
<dbReference type="AlphaFoldDB" id="A0AAN5HYA3"/>
<organism evidence="2 3">
    <name type="scientific">Pristionchus mayeri</name>
    <dbReference type="NCBI Taxonomy" id="1317129"/>
    <lineage>
        <taxon>Eukaryota</taxon>
        <taxon>Metazoa</taxon>
        <taxon>Ecdysozoa</taxon>
        <taxon>Nematoda</taxon>
        <taxon>Chromadorea</taxon>
        <taxon>Rhabditida</taxon>
        <taxon>Rhabditina</taxon>
        <taxon>Diplogasteromorpha</taxon>
        <taxon>Diplogasteroidea</taxon>
        <taxon>Neodiplogasteridae</taxon>
        <taxon>Pristionchus</taxon>
    </lineage>
</organism>
<dbReference type="EMBL" id="BTRK01000004">
    <property type="protein sequence ID" value="GMR45402.1"/>
    <property type="molecule type" value="Genomic_DNA"/>
</dbReference>
<protein>
    <submittedName>
        <fullName evidence="2">Uncharacterized protein</fullName>
    </submittedName>
</protein>